<dbReference type="GO" id="GO:0006310">
    <property type="term" value="P:DNA recombination"/>
    <property type="evidence" value="ECO:0007669"/>
    <property type="project" value="UniProtKB-KW"/>
</dbReference>
<protein>
    <recommendedName>
        <fullName evidence="1">ATP-dependent DNA helicase</fullName>
        <ecNumber evidence="1">5.6.2.3</ecNumber>
    </recommendedName>
</protein>
<sequence length="1378" mass="159171">FNFENEQKQLYWVTCSGCHEKHLSCVTTDCVHKKRCKSFQGGNDMDPGEVPEELKDLTFIEEQLIARVHPLISAFKLKGLQYGYSGNVINFPQNVAEFVKKLPHRIEDLPSVLTIRYKNEFCKPKLFTVRSAVVFRALVFLKKYNPFYSDIDICQENIDLLPADGNVLEQIAGLVREDNDNVAENFNKQKSDSLNEEMNESERLYHSGIPLVRVASNEQEVESNLYEWPVLGETPVNEFDTPGYIPTAFPKLFPCGKADMKSPRSQKIYPAEYFQHLLDYKDGRFAKHETFRFFAMNSLMRWNSCTNGSIFVRNHPEFKDITISELKDLLKKNRLLMKKIMLQSSSLRGSKQYWSARAGELTDMCEQLGLPTVFLTLSCADLHWVELYRLLTGLDDVSELREKERRDLLQQNPYIVDSFFHQRVQSFIKSVLSVEYPVKDYWYRIEYQHRGSPHMHGVFWFEDAPDVSNIKTANEEELKHICDYFDKLISAVNPNPRTENSAVHPSRLLYSDVRGNFESEEEDLAQLCVRLQRHTICSTNYCLKGKKGGPKKCRFNFPQELREISCIEFDENGEPRFVPARNDPLLNKLCKILIRWWRANLDISPVLSLNNLLHYLSKYISKSETRSKSLAELFQNVFEDLNQTDSVLKFIRRLYIRSFSERDFSAQEVCHILSGRYLYTAGKRKFLHVNLNRDTMWKKVQTKSSKETPSQTVVEKYIKRPLHLEDVSLWEFAKTRDVTRKGYPKKQIENIVQVYPRTKLEAGNNNNEIFFRCQVLLHLPWRSENGFLDQNLTWKEIYENGNIDKVFDKTTDLRKIQANELSESSDSDTEDETNENLEEFMVLSRIGPKKNVPDVELGLRESDVSYDWSKSIQKYKQYGSLEELSKFIGKMKRELKEDYDIDDFNCNDYQYSEEQMAVIEQVHEQISAIQNQTSAKTGPKKFTIVQGKAGTGKSVLIRYLKWKVETSLNKPGSVLLLAPTGVTALNIRGQTIHSALHMPKERNFFNQLSGGALNKFCGEMENVQFLVCDEYSMIGAAMLRFIDLRCRQGKGIDEIFGGLYVYLFGDIRQLPPVMDTPLYRAPKTNTYAEQGMGLVHCLEKVFFLKKCFRQQDQHFVDILDRISIGEATLADYKILTTRFTYTDEVNEDFKNALRLFSTKRQVTEFNYTSLQSLKCIETLKNAPVVKINAQHNCKTAIKGTPDQAEGLHAVLHLGLKCKIMLIHNMWTSKGLCNGAIGFIEDILYQNDENPLTAFPKVIMCKFENSTGPGIGPMNLVPITPICKYWETGLVQCSRLQFPIVVCYSCSIHKFQGLSLDKSITDIGNDEFALGITYVALSRAKSINGLKLVPFSFERLAKLKNHQDMKRKLDFEKFLKTKM</sequence>
<dbReference type="GO" id="GO:0005524">
    <property type="term" value="F:ATP binding"/>
    <property type="evidence" value="ECO:0007669"/>
    <property type="project" value="UniProtKB-KW"/>
</dbReference>
<feature type="domain" description="Helitron helicase-like" evidence="3">
    <location>
        <begin position="273"/>
        <end position="458"/>
    </location>
</feature>
<feature type="non-terminal residue" evidence="5">
    <location>
        <position position="1"/>
    </location>
</feature>
<dbReference type="PANTHER" id="PTHR47642">
    <property type="entry name" value="ATP-DEPENDENT DNA HELICASE"/>
    <property type="match status" value="1"/>
</dbReference>
<dbReference type="InterPro" id="IPR051055">
    <property type="entry name" value="PIF1_helicase"/>
</dbReference>
<evidence type="ECO:0000313" key="6">
    <source>
        <dbReference type="Proteomes" id="UP001219518"/>
    </source>
</evidence>
<dbReference type="EMBL" id="JAHWGI010001433">
    <property type="protein sequence ID" value="KAK3931974.1"/>
    <property type="molecule type" value="Genomic_DNA"/>
</dbReference>
<keyword evidence="1" id="KW-0233">DNA recombination</keyword>
<dbReference type="SUPFAM" id="SSF52540">
    <property type="entry name" value="P-loop containing nucleoside triphosphate hydrolases"/>
    <property type="match status" value="2"/>
</dbReference>
<comment type="catalytic activity">
    <reaction evidence="1">
        <text>ATP + H2O = ADP + phosphate + H(+)</text>
        <dbReference type="Rhea" id="RHEA:13065"/>
        <dbReference type="ChEBI" id="CHEBI:15377"/>
        <dbReference type="ChEBI" id="CHEBI:15378"/>
        <dbReference type="ChEBI" id="CHEBI:30616"/>
        <dbReference type="ChEBI" id="CHEBI:43474"/>
        <dbReference type="ChEBI" id="CHEBI:456216"/>
        <dbReference type="EC" id="5.6.2.3"/>
    </reaction>
</comment>
<keyword evidence="1" id="KW-0234">DNA repair</keyword>
<keyword evidence="1" id="KW-0547">Nucleotide-binding</keyword>
<comment type="cofactor">
    <cofactor evidence="1">
        <name>Mg(2+)</name>
        <dbReference type="ChEBI" id="CHEBI:18420"/>
    </cofactor>
</comment>
<dbReference type="Proteomes" id="UP001219518">
    <property type="component" value="Unassembled WGS sequence"/>
</dbReference>
<dbReference type="InterPro" id="IPR010285">
    <property type="entry name" value="DNA_helicase_pif1-like_DEAD"/>
</dbReference>
<organism evidence="5 6">
    <name type="scientific">Frankliniella fusca</name>
    <dbReference type="NCBI Taxonomy" id="407009"/>
    <lineage>
        <taxon>Eukaryota</taxon>
        <taxon>Metazoa</taxon>
        <taxon>Ecdysozoa</taxon>
        <taxon>Arthropoda</taxon>
        <taxon>Hexapoda</taxon>
        <taxon>Insecta</taxon>
        <taxon>Pterygota</taxon>
        <taxon>Neoptera</taxon>
        <taxon>Paraneoptera</taxon>
        <taxon>Thysanoptera</taxon>
        <taxon>Terebrantia</taxon>
        <taxon>Thripoidea</taxon>
        <taxon>Thripidae</taxon>
        <taxon>Frankliniella</taxon>
    </lineage>
</organism>
<dbReference type="InterPro" id="IPR025476">
    <property type="entry name" value="Helitron_helicase-like"/>
</dbReference>
<gene>
    <name evidence="5" type="ORF">KUF71_001347</name>
</gene>
<evidence type="ECO:0000313" key="5">
    <source>
        <dbReference type="EMBL" id="KAK3931974.1"/>
    </source>
</evidence>
<evidence type="ECO:0000259" key="4">
    <source>
        <dbReference type="Pfam" id="PF20209"/>
    </source>
</evidence>
<dbReference type="InterPro" id="IPR046700">
    <property type="entry name" value="DUF6570"/>
</dbReference>
<dbReference type="GO" id="GO:0000723">
    <property type="term" value="P:telomere maintenance"/>
    <property type="evidence" value="ECO:0007669"/>
    <property type="project" value="InterPro"/>
</dbReference>
<dbReference type="GO" id="GO:0043139">
    <property type="term" value="F:5'-3' DNA helicase activity"/>
    <property type="evidence" value="ECO:0007669"/>
    <property type="project" value="UniProtKB-EC"/>
</dbReference>
<dbReference type="Pfam" id="PF05970">
    <property type="entry name" value="PIF1"/>
    <property type="match status" value="1"/>
</dbReference>
<proteinExistence type="inferred from homology"/>
<dbReference type="CDD" id="cd18809">
    <property type="entry name" value="SF1_C_RecD"/>
    <property type="match status" value="1"/>
</dbReference>
<name>A0AAE1I3L7_9NEOP</name>
<keyword evidence="6" id="KW-1185">Reference proteome</keyword>
<dbReference type="InterPro" id="IPR027417">
    <property type="entry name" value="P-loop_NTPase"/>
</dbReference>
<keyword evidence="1 5" id="KW-0347">Helicase</keyword>
<dbReference type="Pfam" id="PF20209">
    <property type="entry name" value="DUF6570"/>
    <property type="match status" value="1"/>
</dbReference>
<accession>A0AAE1I3L7</accession>
<feature type="domain" description="DNA helicase Pif1-like DEAD-box helicase" evidence="2">
    <location>
        <begin position="914"/>
        <end position="1113"/>
    </location>
</feature>
<dbReference type="GO" id="GO:0016787">
    <property type="term" value="F:hydrolase activity"/>
    <property type="evidence" value="ECO:0007669"/>
    <property type="project" value="UniProtKB-KW"/>
</dbReference>
<evidence type="ECO:0000259" key="3">
    <source>
        <dbReference type="Pfam" id="PF14214"/>
    </source>
</evidence>
<comment type="caution">
    <text evidence="5">The sequence shown here is derived from an EMBL/GenBank/DDBJ whole genome shotgun (WGS) entry which is preliminary data.</text>
</comment>
<dbReference type="Gene3D" id="3.40.50.300">
    <property type="entry name" value="P-loop containing nucleotide triphosphate hydrolases"/>
    <property type="match status" value="1"/>
</dbReference>
<comment type="similarity">
    <text evidence="1">Belongs to the helicase family.</text>
</comment>
<reference evidence="5" key="2">
    <citation type="journal article" date="2023" name="BMC Genomics">
        <title>Pest status, molecular evolution, and epigenetic factors derived from the genome assembly of Frankliniella fusca, a thysanopteran phytovirus vector.</title>
        <authorList>
            <person name="Catto M.A."/>
            <person name="Labadie P.E."/>
            <person name="Jacobson A.L."/>
            <person name="Kennedy G.G."/>
            <person name="Srinivasan R."/>
            <person name="Hunt B.G."/>
        </authorList>
    </citation>
    <scope>NUCLEOTIDE SEQUENCE</scope>
    <source>
        <strain evidence="5">PL_HMW_Pooled</strain>
    </source>
</reference>
<reference evidence="5" key="1">
    <citation type="submission" date="2021-07" db="EMBL/GenBank/DDBJ databases">
        <authorList>
            <person name="Catto M.A."/>
            <person name="Jacobson A."/>
            <person name="Kennedy G."/>
            <person name="Labadie P."/>
            <person name="Hunt B.G."/>
            <person name="Srinivasan R."/>
        </authorList>
    </citation>
    <scope>NUCLEOTIDE SEQUENCE</scope>
    <source>
        <strain evidence="5">PL_HMW_Pooled</strain>
        <tissue evidence="5">Head</tissue>
    </source>
</reference>
<evidence type="ECO:0000259" key="2">
    <source>
        <dbReference type="Pfam" id="PF05970"/>
    </source>
</evidence>
<keyword evidence="1" id="KW-0067">ATP-binding</keyword>
<dbReference type="Pfam" id="PF14214">
    <property type="entry name" value="Helitron_like_N"/>
    <property type="match status" value="1"/>
</dbReference>
<keyword evidence="1" id="KW-0227">DNA damage</keyword>
<dbReference type="EC" id="5.6.2.3" evidence="1"/>
<keyword evidence="1" id="KW-0378">Hydrolase</keyword>
<dbReference type="GO" id="GO:0006281">
    <property type="term" value="P:DNA repair"/>
    <property type="evidence" value="ECO:0007669"/>
    <property type="project" value="UniProtKB-KW"/>
</dbReference>
<feature type="domain" description="DUF6570" evidence="4">
    <location>
        <begin position="35"/>
        <end position="159"/>
    </location>
</feature>
<evidence type="ECO:0000256" key="1">
    <source>
        <dbReference type="RuleBase" id="RU363044"/>
    </source>
</evidence>